<dbReference type="InterPro" id="IPR029052">
    <property type="entry name" value="Metallo-depent_PP-like"/>
</dbReference>
<dbReference type="PRINTS" id="PR00114">
    <property type="entry name" value="STPHPHTASE"/>
</dbReference>
<dbReference type="EMBL" id="JAPFFF010000001">
    <property type="protein sequence ID" value="KAK8898233.1"/>
    <property type="molecule type" value="Genomic_DNA"/>
</dbReference>
<evidence type="ECO:0000256" key="1">
    <source>
        <dbReference type="RuleBase" id="RU004273"/>
    </source>
</evidence>
<dbReference type="InterPro" id="IPR004843">
    <property type="entry name" value="Calcineurin-like_PHP"/>
</dbReference>
<dbReference type="Pfam" id="PF00149">
    <property type="entry name" value="Metallophos"/>
    <property type="match status" value="1"/>
</dbReference>
<dbReference type="PANTHER" id="PTHR11668:SF494">
    <property type="entry name" value="PROTEIN PHOSPHATASE, PUTATIVE-RELATED"/>
    <property type="match status" value="1"/>
</dbReference>
<comment type="catalytic activity">
    <reaction evidence="1">
        <text>O-phospho-L-threonyl-[protein] + H2O = L-threonyl-[protein] + phosphate</text>
        <dbReference type="Rhea" id="RHEA:47004"/>
        <dbReference type="Rhea" id="RHEA-COMP:11060"/>
        <dbReference type="Rhea" id="RHEA-COMP:11605"/>
        <dbReference type="ChEBI" id="CHEBI:15377"/>
        <dbReference type="ChEBI" id="CHEBI:30013"/>
        <dbReference type="ChEBI" id="CHEBI:43474"/>
        <dbReference type="ChEBI" id="CHEBI:61977"/>
        <dbReference type="EC" id="3.1.3.16"/>
    </reaction>
</comment>
<dbReference type="CDD" id="cd00144">
    <property type="entry name" value="MPP_PPP_family"/>
    <property type="match status" value="1"/>
</dbReference>
<dbReference type="PANTHER" id="PTHR11668">
    <property type="entry name" value="SERINE/THREONINE PROTEIN PHOSPHATASE"/>
    <property type="match status" value="1"/>
</dbReference>
<keyword evidence="1" id="KW-0378">Hydrolase</keyword>
<evidence type="ECO:0000313" key="3">
    <source>
        <dbReference type="EMBL" id="KAK8898233.1"/>
    </source>
</evidence>
<proteinExistence type="inferred from homology"/>
<dbReference type="SUPFAM" id="SSF56300">
    <property type="entry name" value="Metallo-dependent phosphatases"/>
    <property type="match status" value="1"/>
</dbReference>
<evidence type="ECO:0000259" key="2">
    <source>
        <dbReference type="PROSITE" id="PS00125"/>
    </source>
</evidence>
<accession>A0ABR2L5C4</accession>
<protein>
    <recommendedName>
        <fullName evidence="1">Serine/threonine-protein phosphatase</fullName>
        <ecNumber evidence="1">3.1.3.16</ecNumber>
    </recommendedName>
</protein>
<comment type="similarity">
    <text evidence="1">Belongs to the PPP phosphatase family.</text>
</comment>
<keyword evidence="4" id="KW-1185">Reference proteome</keyword>
<feature type="domain" description="Serine/threonine specific protein phosphatases" evidence="2">
    <location>
        <begin position="129"/>
        <end position="134"/>
    </location>
</feature>
<comment type="caution">
    <text evidence="3">The sequence shown here is derived from an EMBL/GenBank/DDBJ whole genome shotgun (WGS) entry which is preliminary data.</text>
</comment>
<dbReference type="Gene3D" id="3.60.21.10">
    <property type="match status" value="1"/>
</dbReference>
<sequence>MSKSASYILSAYSFLFSSSLEKLLDVGYRFKDGNPIPSFDEKLLIDLCSEAQTIFEKEDNILEMEGDLIIVGDIHGSFHDLLRIINYIQNKNKKVLFLGDYVDRGCFSLECVTILFALKVVHPDNYFLIRGNHEFDSLCSQYGFKDEILNYHNPKKALPSESTKKISFDVRAKSEGTEQADDYMNGYRDAGCYKYSESLYDAFIQVFSYLPIGAIVNNTTFCIHGGLSPKFEKIENLVTSITRPIKTFEDNPILCDAVWSDPSSNTESSYEENPRGRGCLFNANAVMFFLLKNSIKRIIRAHECVKKGSSSKFSGKCITVFSASSYDKNMNNCSAIIELFQKDDRLNFVTFAPLERLKKSDTLYYRVEPLEKSDGKIPYCFSYQLPKLDVNRTVKFQKTSNNFMKLQNSRSRVALLSMSSLGGTGAKKSSQAMLNSSLGDLTSITRGRKVFNLSDSLV</sequence>
<dbReference type="InterPro" id="IPR006186">
    <property type="entry name" value="Ser/Thr-sp_prot-phosphatase"/>
</dbReference>
<reference evidence="3 4" key="1">
    <citation type="submission" date="2024-04" db="EMBL/GenBank/DDBJ databases">
        <title>Tritrichomonas musculus Genome.</title>
        <authorList>
            <person name="Alves-Ferreira E."/>
            <person name="Grigg M."/>
            <person name="Lorenzi H."/>
            <person name="Galac M."/>
        </authorList>
    </citation>
    <scope>NUCLEOTIDE SEQUENCE [LARGE SCALE GENOMIC DNA]</scope>
    <source>
        <strain evidence="3 4">EAF2021</strain>
    </source>
</reference>
<dbReference type="EC" id="3.1.3.16" evidence="1"/>
<evidence type="ECO:0000313" key="4">
    <source>
        <dbReference type="Proteomes" id="UP001470230"/>
    </source>
</evidence>
<organism evidence="3 4">
    <name type="scientific">Tritrichomonas musculus</name>
    <dbReference type="NCBI Taxonomy" id="1915356"/>
    <lineage>
        <taxon>Eukaryota</taxon>
        <taxon>Metamonada</taxon>
        <taxon>Parabasalia</taxon>
        <taxon>Tritrichomonadida</taxon>
        <taxon>Tritrichomonadidae</taxon>
        <taxon>Tritrichomonas</taxon>
    </lineage>
</organism>
<gene>
    <name evidence="3" type="ORF">M9Y10_000511</name>
</gene>
<dbReference type="InterPro" id="IPR050341">
    <property type="entry name" value="PP1_catalytic_subunit"/>
</dbReference>
<dbReference type="SMART" id="SM00156">
    <property type="entry name" value="PP2Ac"/>
    <property type="match status" value="1"/>
</dbReference>
<dbReference type="Proteomes" id="UP001470230">
    <property type="component" value="Unassembled WGS sequence"/>
</dbReference>
<dbReference type="PROSITE" id="PS00125">
    <property type="entry name" value="SER_THR_PHOSPHATASE"/>
    <property type="match status" value="1"/>
</dbReference>
<name>A0ABR2L5C4_9EUKA</name>